<keyword evidence="5 9" id="KW-0507">mRNA processing</keyword>
<keyword evidence="8 9" id="KW-0539">Nucleus</keyword>
<dbReference type="GO" id="GO:0071014">
    <property type="term" value="C:post-mRNA release spliceosomal complex"/>
    <property type="evidence" value="ECO:0007669"/>
    <property type="project" value="TreeGrafter"/>
</dbReference>
<evidence type="ECO:0000256" key="2">
    <source>
        <dbReference type="ARBA" id="ARBA00004123"/>
    </source>
</evidence>
<proteinExistence type="inferred from homology"/>
<sequence>MQVDPQEPIVDEKPKVEPPIEPSTASVIVEEATQVVSDAVQATKSAVSDVADATVEFAETLSGTKAADEQPAVEASTSKPDLSETIVEKVEDIRDAAQEFVEKIDDARSEPEPAEAGPSQPALSPEERAKKMAQLRKRMLESSHANRSAVINEATTAKITVKEAARLEKQRKLAEMLRSKAQAEEEGRDQDEEREKNWQYSIEENDAWEKRMKRKKARADFEFHDDVTQARRKYKKDLDLLKPDLVAYNRQKEIAMGLAPGTLVKTGESGSKALVPTSQQQQLAAESLYRDANTLIYADNKPSEEAVDRVVSKINGDLDKKNKFSRKRANEDEGDITYINERNRVFNKKIARYYDKYTTEIRASFERGTAI</sequence>
<evidence type="ECO:0000256" key="6">
    <source>
        <dbReference type="ARBA" id="ARBA00022728"/>
    </source>
</evidence>
<evidence type="ECO:0000256" key="5">
    <source>
        <dbReference type="ARBA" id="ARBA00022664"/>
    </source>
</evidence>
<dbReference type="PANTHER" id="PTHR13264">
    <property type="entry name" value="GCIP-INTERACTING PROTEIN P29"/>
    <property type="match status" value="1"/>
</dbReference>
<comment type="similarity">
    <text evidence="3 9">Belongs to the SYF2 family.</text>
</comment>
<comment type="subcellular location">
    <subcellularLocation>
        <location evidence="2 9">Nucleus</location>
    </subcellularLocation>
</comment>
<dbReference type="OrthoDB" id="199717at2759"/>
<dbReference type="EMBL" id="KV419398">
    <property type="protein sequence ID" value="KZS96978.1"/>
    <property type="molecule type" value="Genomic_DNA"/>
</dbReference>
<comment type="subunit">
    <text evidence="9">May be part of a spliceosome complex.</text>
</comment>
<dbReference type="GO" id="GO:0000974">
    <property type="term" value="C:Prp19 complex"/>
    <property type="evidence" value="ECO:0007669"/>
    <property type="project" value="TreeGrafter"/>
</dbReference>
<evidence type="ECO:0000256" key="3">
    <source>
        <dbReference type="ARBA" id="ARBA00010028"/>
    </source>
</evidence>
<dbReference type="AlphaFoldDB" id="A0A164YJJ7"/>
<dbReference type="PANTHER" id="PTHR13264:SF5">
    <property type="entry name" value="PRE-MRNA-SPLICING FACTOR SYF2"/>
    <property type="match status" value="1"/>
</dbReference>
<dbReference type="GO" id="GO:0071013">
    <property type="term" value="C:catalytic step 2 spliceosome"/>
    <property type="evidence" value="ECO:0007669"/>
    <property type="project" value="TreeGrafter"/>
</dbReference>
<evidence type="ECO:0000256" key="8">
    <source>
        <dbReference type="ARBA" id="ARBA00023242"/>
    </source>
</evidence>
<feature type="compositionally biased region" description="Basic and acidic residues" evidence="10">
    <location>
        <begin position="98"/>
        <end position="111"/>
    </location>
</feature>
<dbReference type="STRING" id="1314777.A0A164YJJ7"/>
<dbReference type="GO" id="GO:0000398">
    <property type="term" value="P:mRNA splicing, via spliceosome"/>
    <property type="evidence" value="ECO:0007669"/>
    <property type="project" value="UniProtKB-UniRule"/>
</dbReference>
<evidence type="ECO:0000313" key="11">
    <source>
        <dbReference type="EMBL" id="KZS96978.1"/>
    </source>
</evidence>
<feature type="region of interest" description="Disordered" evidence="10">
    <location>
        <begin position="177"/>
        <end position="198"/>
    </location>
</feature>
<name>A0A164YJJ7_9AGAM</name>
<evidence type="ECO:0000313" key="12">
    <source>
        <dbReference type="Proteomes" id="UP000076722"/>
    </source>
</evidence>
<keyword evidence="7 9" id="KW-0508">mRNA splicing</keyword>
<organism evidence="11 12">
    <name type="scientific">Sistotremastrum niveocremeum HHB9708</name>
    <dbReference type="NCBI Taxonomy" id="1314777"/>
    <lineage>
        <taxon>Eukaryota</taxon>
        <taxon>Fungi</taxon>
        <taxon>Dikarya</taxon>
        <taxon>Basidiomycota</taxon>
        <taxon>Agaricomycotina</taxon>
        <taxon>Agaricomycetes</taxon>
        <taxon>Sistotremastrales</taxon>
        <taxon>Sistotremastraceae</taxon>
        <taxon>Sertulicium</taxon>
        <taxon>Sertulicium niveocremeum</taxon>
    </lineage>
</organism>
<keyword evidence="12" id="KW-1185">Reference proteome</keyword>
<gene>
    <name evidence="11" type="ORF">SISNIDRAFT_406721</name>
</gene>
<protein>
    <recommendedName>
        <fullName evidence="4 9">Pre-mRNA-splicing factor SYF2</fullName>
    </recommendedName>
</protein>
<feature type="region of interest" description="Disordered" evidence="10">
    <location>
        <begin position="98"/>
        <end position="130"/>
    </location>
</feature>
<evidence type="ECO:0000256" key="9">
    <source>
        <dbReference type="RuleBase" id="RU367148"/>
    </source>
</evidence>
<evidence type="ECO:0000256" key="7">
    <source>
        <dbReference type="ARBA" id="ARBA00023187"/>
    </source>
</evidence>
<feature type="region of interest" description="Disordered" evidence="10">
    <location>
        <begin position="61"/>
        <end position="84"/>
    </location>
</feature>
<evidence type="ECO:0000256" key="1">
    <source>
        <dbReference type="ARBA" id="ARBA00003777"/>
    </source>
</evidence>
<dbReference type="InterPro" id="IPR013260">
    <property type="entry name" value="mRNA_splic_SYF2"/>
</dbReference>
<evidence type="ECO:0000256" key="10">
    <source>
        <dbReference type="SAM" id="MobiDB-lite"/>
    </source>
</evidence>
<feature type="region of interest" description="Disordered" evidence="10">
    <location>
        <begin position="1"/>
        <end position="21"/>
    </location>
</feature>
<dbReference type="Pfam" id="PF08231">
    <property type="entry name" value="SYF2"/>
    <property type="match status" value="1"/>
</dbReference>
<comment type="function">
    <text evidence="1 9">Involved in pre-mRNA splicing.</text>
</comment>
<dbReference type="Proteomes" id="UP000076722">
    <property type="component" value="Unassembled WGS sequence"/>
</dbReference>
<feature type="compositionally biased region" description="Basic and acidic residues" evidence="10">
    <location>
        <begin position="177"/>
        <end position="197"/>
    </location>
</feature>
<evidence type="ECO:0000256" key="4">
    <source>
        <dbReference type="ARBA" id="ARBA00014745"/>
    </source>
</evidence>
<reference evidence="11 12" key="1">
    <citation type="journal article" date="2016" name="Mol. Biol. Evol.">
        <title>Comparative Genomics of Early-Diverging Mushroom-Forming Fungi Provides Insights into the Origins of Lignocellulose Decay Capabilities.</title>
        <authorList>
            <person name="Nagy L.G."/>
            <person name="Riley R."/>
            <person name="Tritt A."/>
            <person name="Adam C."/>
            <person name="Daum C."/>
            <person name="Floudas D."/>
            <person name="Sun H."/>
            <person name="Yadav J.S."/>
            <person name="Pangilinan J."/>
            <person name="Larsson K.H."/>
            <person name="Matsuura K."/>
            <person name="Barry K."/>
            <person name="Labutti K."/>
            <person name="Kuo R."/>
            <person name="Ohm R.A."/>
            <person name="Bhattacharya S.S."/>
            <person name="Shirouzu T."/>
            <person name="Yoshinaga Y."/>
            <person name="Martin F.M."/>
            <person name="Grigoriev I.V."/>
            <person name="Hibbett D.S."/>
        </authorList>
    </citation>
    <scope>NUCLEOTIDE SEQUENCE [LARGE SCALE GENOMIC DNA]</scope>
    <source>
        <strain evidence="11 12">HHB9708</strain>
    </source>
</reference>
<accession>A0A164YJJ7</accession>
<keyword evidence="6 9" id="KW-0747">Spliceosome</keyword>